<evidence type="ECO:0000313" key="2">
    <source>
        <dbReference type="EMBL" id="KAK3313249.1"/>
    </source>
</evidence>
<evidence type="ECO:0000256" key="1">
    <source>
        <dbReference type="SAM" id="Phobius"/>
    </source>
</evidence>
<protein>
    <submittedName>
        <fullName evidence="2">Uncharacterized protein</fullName>
    </submittedName>
</protein>
<feature type="transmembrane region" description="Helical" evidence="1">
    <location>
        <begin position="126"/>
        <end position="146"/>
    </location>
</feature>
<dbReference type="EMBL" id="JAUEDM010000008">
    <property type="protein sequence ID" value="KAK3313249.1"/>
    <property type="molecule type" value="Genomic_DNA"/>
</dbReference>
<sequence>MYLTARRLLSPGDVSPLSRPSTPMALEDKASWNQVGSDLTVSHSWDTTNSEHEGNKEMCSVSYSTIPRKLNSHTGIDPASSSTLYAPNTVIPTSSLLPFRPANDHPISTPGSDVPSSFLQRKTIRFLPAWTVALLALGTTSVTVWYSHHVMVDTTELPHTLQLSPGLTVLAANRCSGTHALGFGLQAKRCSATSFLAMSRATPITGVLYLCRVQGSHQIWALQRILSYIVTVGLSLILIVNVTFRRVYTPYTGNDGLGPTHSVVGGLAPLSTEGFAGIDMALISLLAATYSVAFITDPRFVTKVAPVTCSASDTNCMSLLLPGGMEVVREYEKGPGQESFSQSLYTGNFSGNYDTIVINDAPAYQLEYNSIEAVDPDFTWDRNETGNDCTMFGQAMGWTICPEPLFGNGACQTDQSWTDNVKWNTTVSAFRRRATVAYDRANISILSVESVSDLMPGKVKGSDYWLYANLVMAPIDKTMNWTESNDKYSYSAVRFAFQYGLGFLLRFYMSEYSTFKDGGVYLLRSFVSVPFQFATSMRQFGNMNRMPLENSRAIIDVWTVWTFAWLAFPLIFYCAGFLFWMGLWGPHTPNLSVFPEINITSKSSVHMEPDFNYSSDMDPHLEMTERTLEDLGRLTRSRGMGDGQFLQTVKNIRGRRVHCGSLPGRREGDELIVLLTEEARRLRCLNKQTIYT</sequence>
<comment type="caution">
    <text evidence="2">The sequence shown here is derived from an EMBL/GenBank/DDBJ whole genome shotgun (WGS) entry which is preliminary data.</text>
</comment>
<evidence type="ECO:0000313" key="3">
    <source>
        <dbReference type="Proteomes" id="UP001283341"/>
    </source>
</evidence>
<proteinExistence type="predicted"/>
<dbReference type="Proteomes" id="UP001283341">
    <property type="component" value="Unassembled WGS sequence"/>
</dbReference>
<reference evidence="2" key="1">
    <citation type="journal article" date="2023" name="Mol. Phylogenet. Evol.">
        <title>Genome-scale phylogeny and comparative genomics of the fungal order Sordariales.</title>
        <authorList>
            <person name="Hensen N."/>
            <person name="Bonometti L."/>
            <person name="Westerberg I."/>
            <person name="Brannstrom I.O."/>
            <person name="Guillou S."/>
            <person name="Cros-Aarteil S."/>
            <person name="Calhoun S."/>
            <person name="Haridas S."/>
            <person name="Kuo A."/>
            <person name="Mondo S."/>
            <person name="Pangilinan J."/>
            <person name="Riley R."/>
            <person name="LaButti K."/>
            <person name="Andreopoulos B."/>
            <person name="Lipzen A."/>
            <person name="Chen C."/>
            <person name="Yan M."/>
            <person name="Daum C."/>
            <person name="Ng V."/>
            <person name="Clum A."/>
            <person name="Steindorff A."/>
            <person name="Ohm R.A."/>
            <person name="Martin F."/>
            <person name="Silar P."/>
            <person name="Natvig D.O."/>
            <person name="Lalanne C."/>
            <person name="Gautier V."/>
            <person name="Ament-Velasquez S.L."/>
            <person name="Kruys A."/>
            <person name="Hutchinson M.I."/>
            <person name="Powell A.J."/>
            <person name="Barry K."/>
            <person name="Miller A.N."/>
            <person name="Grigoriev I.V."/>
            <person name="Debuchy R."/>
            <person name="Gladieux P."/>
            <person name="Hiltunen Thoren M."/>
            <person name="Johannesson H."/>
        </authorList>
    </citation>
    <scope>NUCLEOTIDE SEQUENCE</scope>
    <source>
        <strain evidence="2">CBS 118394</strain>
    </source>
</reference>
<keyword evidence="3" id="KW-1185">Reference proteome</keyword>
<gene>
    <name evidence="2" type="ORF">B0H66DRAFT_538318</name>
</gene>
<keyword evidence="1" id="KW-0472">Membrane</keyword>
<organism evidence="2 3">
    <name type="scientific">Apodospora peruviana</name>
    <dbReference type="NCBI Taxonomy" id="516989"/>
    <lineage>
        <taxon>Eukaryota</taxon>
        <taxon>Fungi</taxon>
        <taxon>Dikarya</taxon>
        <taxon>Ascomycota</taxon>
        <taxon>Pezizomycotina</taxon>
        <taxon>Sordariomycetes</taxon>
        <taxon>Sordariomycetidae</taxon>
        <taxon>Sordariales</taxon>
        <taxon>Lasiosphaeriaceae</taxon>
        <taxon>Apodospora</taxon>
    </lineage>
</organism>
<reference evidence="2" key="2">
    <citation type="submission" date="2023-06" db="EMBL/GenBank/DDBJ databases">
        <authorList>
            <consortium name="Lawrence Berkeley National Laboratory"/>
            <person name="Haridas S."/>
            <person name="Hensen N."/>
            <person name="Bonometti L."/>
            <person name="Westerberg I."/>
            <person name="Brannstrom I.O."/>
            <person name="Guillou S."/>
            <person name="Cros-Aarteil S."/>
            <person name="Calhoun S."/>
            <person name="Kuo A."/>
            <person name="Mondo S."/>
            <person name="Pangilinan J."/>
            <person name="Riley R."/>
            <person name="Labutti K."/>
            <person name="Andreopoulos B."/>
            <person name="Lipzen A."/>
            <person name="Chen C."/>
            <person name="Yanf M."/>
            <person name="Daum C."/>
            <person name="Ng V."/>
            <person name="Clum A."/>
            <person name="Steindorff A."/>
            <person name="Ohm R."/>
            <person name="Martin F."/>
            <person name="Silar P."/>
            <person name="Natvig D."/>
            <person name="Lalanne C."/>
            <person name="Gautier V."/>
            <person name="Ament-Velasquez S.L."/>
            <person name="Kruys A."/>
            <person name="Hutchinson M.I."/>
            <person name="Powell A.J."/>
            <person name="Barry K."/>
            <person name="Miller A.N."/>
            <person name="Grigoriev I.V."/>
            <person name="Debuchy R."/>
            <person name="Gladieux P."/>
            <person name="Thoren M.H."/>
            <person name="Johannesson H."/>
        </authorList>
    </citation>
    <scope>NUCLEOTIDE SEQUENCE</scope>
    <source>
        <strain evidence="2">CBS 118394</strain>
    </source>
</reference>
<feature type="transmembrane region" description="Helical" evidence="1">
    <location>
        <begin position="558"/>
        <end position="584"/>
    </location>
</feature>
<keyword evidence="1" id="KW-0812">Transmembrane</keyword>
<dbReference type="AlphaFoldDB" id="A0AAE0M036"/>
<accession>A0AAE0M036</accession>
<name>A0AAE0M036_9PEZI</name>
<keyword evidence="1" id="KW-1133">Transmembrane helix</keyword>
<feature type="transmembrane region" description="Helical" evidence="1">
    <location>
        <begin position="225"/>
        <end position="244"/>
    </location>
</feature>